<comment type="caution">
    <text evidence="2">The sequence shown here is derived from an EMBL/GenBank/DDBJ whole genome shotgun (WGS) entry which is preliminary data.</text>
</comment>
<evidence type="ECO:0000313" key="3">
    <source>
        <dbReference type="Proteomes" id="UP001526201"/>
    </source>
</evidence>
<feature type="compositionally biased region" description="Polar residues" evidence="1">
    <location>
        <begin position="50"/>
        <end position="67"/>
    </location>
</feature>
<reference evidence="2 3" key="1">
    <citation type="journal article" date="2022" name="BMC Genomics">
        <title>Comparative genome analysis of mycobacteria focusing on tRNA and non-coding RNA.</title>
        <authorList>
            <person name="Behra P.R.K."/>
            <person name="Pettersson B.M.F."/>
            <person name="Ramesh M."/>
            <person name="Das S."/>
            <person name="Dasgupta S."/>
            <person name="Kirsebom L.A."/>
        </authorList>
    </citation>
    <scope>NUCLEOTIDE SEQUENCE [LARGE SCALE GENOMIC DNA]</scope>
    <source>
        <strain evidence="2 3">DSM 44078</strain>
    </source>
</reference>
<sequence length="85" mass="8797">MTPPAPITLSEVLPATPVTATDAPLIAVVAPLDYPGLTEETRELVIRFTSSATPQPGSSVCSGTRKTPTGPKLTEKRCSPHSSPA</sequence>
<evidence type="ECO:0000313" key="2">
    <source>
        <dbReference type="EMBL" id="MCV7228157.1"/>
    </source>
</evidence>
<dbReference type="RefSeq" id="WP_264069221.1">
    <property type="nucleotide sequence ID" value="NZ_JACKTY010000031.1"/>
</dbReference>
<name>A0ABT3CFD2_9MYCO</name>
<proteinExistence type="predicted"/>
<evidence type="ECO:0000256" key="1">
    <source>
        <dbReference type="SAM" id="MobiDB-lite"/>
    </source>
</evidence>
<protein>
    <submittedName>
        <fullName evidence="2">Uncharacterized protein</fullName>
    </submittedName>
</protein>
<dbReference type="Proteomes" id="UP001526201">
    <property type="component" value="Unassembled WGS sequence"/>
</dbReference>
<gene>
    <name evidence="2" type="ORF">H7J73_19275</name>
</gene>
<dbReference type="EMBL" id="JACKTY010000031">
    <property type="protein sequence ID" value="MCV7228157.1"/>
    <property type="molecule type" value="Genomic_DNA"/>
</dbReference>
<accession>A0ABT3CFD2</accession>
<feature type="region of interest" description="Disordered" evidence="1">
    <location>
        <begin position="50"/>
        <end position="85"/>
    </location>
</feature>
<keyword evidence="3" id="KW-1185">Reference proteome</keyword>
<organism evidence="2 3">
    <name type="scientific">Mycolicibacterium komossense</name>
    <dbReference type="NCBI Taxonomy" id="1779"/>
    <lineage>
        <taxon>Bacteria</taxon>
        <taxon>Bacillati</taxon>
        <taxon>Actinomycetota</taxon>
        <taxon>Actinomycetes</taxon>
        <taxon>Mycobacteriales</taxon>
        <taxon>Mycobacteriaceae</taxon>
        <taxon>Mycolicibacterium</taxon>
    </lineage>
</organism>